<dbReference type="EMBL" id="JABEZX010000008">
    <property type="protein sequence ID" value="MBA0562948.1"/>
    <property type="molecule type" value="Genomic_DNA"/>
</dbReference>
<organism evidence="6 7">
    <name type="scientific">Gossypium lobatum</name>
    <dbReference type="NCBI Taxonomy" id="34289"/>
    <lineage>
        <taxon>Eukaryota</taxon>
        <taxon>Viridiplantae</taxon>
        <taxon>Streptophyta</taxon>
        <taxon>Embryophyta</taxon>
        <taxon>Tracheophyta</taxon>
        <taxon>Spermatophyta</taxon>
        <taxon>Magnoliopsida</taxon>
        <taxon>eudicotyledons</taxon>
        <taxon>Gunneridae</taxon>
        <taxon>Pentapetalae</taxon>
        <taxon>rosids</taxon>
        <taxon>malvids</taxon>
        <taxon>Malvales</taxon>
        <taxon>Malvaceae</taxon>
        <taxon>Malvoideae</taxon>
        <taxon>Gossypium</taxon>
    </lineage>
</organism>
<keyword evidence="7" id="KW-1185">Reference proteome</keyword>
<evidence type="ECO:0000313" key="6">
    <source>
        <dbReference type="EMBL" id="MBA0562948.1"/>
    </source>
</evidence>
<evidence type="ECO:0000256" key="2">
    <source>
        <dbReference type="ARBA" id="ARBA00023125"/>
    </source>
</evidence>
<dbReference type="Pfam" id="PF22754">
    <property type="entry name" value="bHLH-TF_ACT-like_plant"/>
    <property type="match status" value="1"/>
</dbReference>
<keyword evidence="2" id="KW-0238">DNA-binding</keyword>
<dbReference type="GO" id="GO:0005634">
    <property type="term" value="C:nucleus"/>
    <property type="evidence" value="ECO:0007669"/>
    <property type="project" value="UniProtKB-SubCell"/>
</dbReference>
<evidence type="ECO:0000256" key="3">
    <source>
        <dbReference type="ARBA" id="ARBA00023242"/>
    </source>
</evidence>
<keyword evidence="4" id="KW-0804">Transcription</keyword>
<name>A0A7J8MDY9_9ROSI</name>
<dbReference type="InterPro" id="IPR045084">
    <property type="entry name" value="AIB/MYC-like"/>
</dbReference>
<dbReference type="AlphaFoldDB" id="A0A7J8MDY9"/>
<dbReference type="PANTHER" id="PTHR11514:SF40">
    <property type="entry name" value="TRANSCRIPTION FACTOR BHLH14"/>
    <property type="match status" value="1"/>
</dbReference>
<feature type="domain" description="Plant bHLH transcription factor ACT-like" evidence="5">
    <location>
        <begin position="70"/>
        <end position="141"/>
    </location>
</feature>
<evidence type="ECO:0000256" key="4">
    <source>
        <dbReference type="RuleBase" id="RU369104"/>
    </source>
</evidence>
<comment type="caution">
    <text evidence="6">The sequence shown here is derived from an EMBL/GenBank/DDBJ whole genome shotgun (WGS) entry which is preliminary data.</text>
</comment>
<sequence length="147" mass="15997">MALCYSRALIRAGDFSSVAMLYLSGTIKIVKVDVIDAMDNQSTTTSEEVAAARPSNSSSAATARISDLQLDVKVMGNNDVMIRVQSENVNYPGARLMSALRDLEFQVHHASMSCVNGLMLQDIVAKIPYGLTTEEAIKSALLWKLQQ</sequence>
<dbReference type="GO" id="GO:0003700">
    <property type="term" value="F:DNA-binding transcription factor activity"/>
    <property type="evidence" value="ECO:0007669"/>
    <property type="project" value="InterPro"/>
</dbReference>
<evidence type="ECO:0000259" key="5">
    <source>
        <dbReference type="Pfam" id="PF22754"/>
    </source>
</evidence>
<keyword evidence="3 4" id="KW-0539">Nucleus</keyword>
<dbReference type="GO" id="GO:0000976">
    <property type="term" value="F:transcription cis-regulatory region binding"/>
    <property type="evidence" value="ECO:0007669"/>
    <property type="project" value="TreeGrafter"/>
</dbReference>
<proteinExistence type="predicted"/>
<dbReference type="InterPro" id="IPR054502">
    <property type="entry name" value="bHLH-TF_ACT-like_plant"/>
</dbReference>
<dbReference type="Proteomes" id="UP000593572">
    <property type="component" value="Unassembled WGS sequence"/>
</dbReference>
<evidence type="ECO:0000313" key="7">
    <source>
        <dbReference type="Proteomes" id="UP000593572"/>
    </source>
</evidence>
<comment type="subcellular location">
    <subcellularLocation>
        <location evidence="1 4">Nucleus</location>
    </subcellularLocation>
</comment>
<reference evidence="6 7" key="1">
    <citation type="journal article" date="2019" name="Genome Biol. Evol.">
        <title>Insights into the evolution of the New World diploid cottons (Gossypium, subgenus Houzingenia) based on genome sequencing.</title>
        <authorList>
            <person name="Grover C.E."/>
            <person name="Arick M.A. 2nd"/>
            <person name="Thrash A."/>
            <person name="Conover J.L."/>
            <person name="Sanders W.S."/>
            <person name="Peterson D.G."/>
            <person name="Frelichowski J.E."/>
            <person name="Scheffler J.A."/>
            <person name="Scheffler B.E."/>
            <person name="Wendel J.F."/>
        </authorList>
    </citation>
    <scope>NUCLEOTIDE SEQUENCE [LARGE SCALE GENOMIC DNA]</scope>
    <source>
        <strain evidence="6">157</strain>
        <tissue evidence="6">Leaf</tissue>
    </source>
</reference>
<accession>A0A7J8MDY9</accession>
<gene>
    <name evidence="6" type="ORF">Golob_007966</name>
</gene>
<protein>
    <recommendedName>
        <fullName evidence="4">Transcription factor</fullName>
        <shortName evidence="4">bHLH transcription factor</shortName>
    </recommendedName>
    <alternativeName>
        <fullName evidence="4">Basic helix-loop-helix protein</fullName>
    </alternativeName>
</protein>
<keyword evidence="4" id="KW-0805">Transcription regulation</keyword>
<dbReference type="PANTHER" id="PTHR11514">
    <property type="entry name" value="MYC"/>
    <property type="match status" value="1"/>
</dbReference>
<evidence type="ECO:0000256" key="1">
    <source>
        <dbReference type="ARBA" id="ARBA00004123"/>
    </source>
</evidence>